<name>A0A9W9CUD9_9PEZI</name>
<evidence type="ECO:0000313" key="4">
    <source>
        <dbReference type="EMBL" id="KAJ4387334.1"/>
    </source>
</evidence>
<comment type="caution">
    <text evidence="4">The sequence shown here is derived from an EMBL/GenBank/DDBJ whole genome shotgun (WGS) entry which is preliminary data.</text>
</comment>
<dbReference type="GO" id="GO:0016630">
    <property type="term" value="F:protochlorophyllide reductase activity"/>
    <property type="evidence" value="ECO:0007669"/>
    <property type="project" value="UniProtKB-EC"/>
</dbReference>
<evidence type="ECO:0000256" key="1">
    <source>
        <dbReference type="ARBA" id="ARBA00006484"/>
    </source>
</evidence>
<dbReference type="AlphaFoldDB" id="A0A9W9CUD9"/>
<dbReference type="OrthoDB" id="191139at2759"/>
<keyword evidence="3 4" id="KW-0560">Oxidoreductase</keyword>
<comment type="similarity">
    <text evidence="1">Belongs to the short-chain dehydrogenases/reductases (SDR) family.</text>
</comment>
<dbReference type="PANTHER" id="PTHR24320:SF236">
    <property type="entry name" value="SHORT-CHAIN DEHYDROGENASE-RELATED"/>
    <property type="match status" value="1"/>
</dbReference>
<protein>
    <submittedName>
        <fullName evidence="4">Short-chain alcohol dehydrogenase</fullName>
        <ecNumber evidence="4">1.3.1.33</ecNumber>
    </submittedName>
</protein>
<sequence length="326" mass="34890">MGNIFSQFYFIPTPQLTEKNCPDQTDRVFIVTGGYAGVGLELCKILYAHNATVYIAGRSAAKAEAAISHILEANPYSAGKLFFLQLDLSDLATIKPAVERFTASNSRLDVLVNNAGVMFPPVGSVDAHGHDLQVGTNCLGPYLLYRLLLPLLTKTAASSTTASVRVAWAGSIAVQVAAPRPSGMVLDGEGQPTDQGIEVNYAQTKVGNVFLARAFAKDTNTNGVVHVAFNPGNLATELQRHWSGIVPWIVNTFVTYPAVFGGYTELWAAVSPEITPARSGAYVYPWGRFGNLPDGIEKAMRAESEGGTGVAAAFLGWCERQTRAFA</sequence>
<dbReference type="Gene3D" id="3.40.50.720">
    <property type="entry name" value="NAD(P)-binding Rossmann-like Domain"/>
    <property type="match status" value="1"/>
</dbReference>
<evidence type="ECO:0000256" key="3">
    <source>
        <dbReference type="ARBA" id="ARBA00023002"/>
    </source>
</evidence>
<dbReference type="Proteomes" id="UP001140453">
    <property type="component" value="Unassembled WGS sequence"/>
</dbReference>
<dbReference type="InterPro" id="IPR002347">
    <property type="entry name" value="SDR_fam"/>
</dbReference>
<dbReference type="EMBL" id="JAPEVB010000005">
    <property type="protein sequence ID" value="KAJ4387334.1"/>
    <property type="molecule type" value="Genomic_DNA"/>
</dbReference>
<reference evidence="4" key="1">
    <citation type="submission" date="2022-10" db="EMBL/GenBank/DDBJ databases">
        <title>Tapping the CABI collections for fungal endophytes: first genome assemblies for Collariella, Neodidymelliopsis, Ascochyta clinopodiicola, Didymella pomorum, Didymosphaeria variabile, Neocosmospora piperis and Neocucurbitaria cava.</title>
        <authorList>
            <person name="Hill R."/>
        </authorList>
    </citation>
    <scope>NUCLEOTIDE SEQUENCE</scope>
    <source>
        <strain evidence="4">IMI 355082</strain>
    </source>
</reference>
<accession>A0A9W9CUD9</accession>
<gene>
    <name evidence="4" type="primary">RDH1_3</name>
    <name evidence="4" type="ORF">N0V93_007923</name>
</gene>
<evidence type="ECO:0000313" key="5">
    <source>
        <dbReference type="Proteomes" id="UP001140453"/>
    </source>
</evidence>
<dbReference type="InterPro" id="IPR036291">
    <property type="entry name" value="NAD(P)-bd_dom_sf"/>
</dbReference>
<evidence type="ECO:0000256" key="2">
    <source>
        <dbReference type="ARBA" id="ARBA00022857"/>
    </source>
</evidence>
<organism evidence="4 5">
    <name type="scientific">Gnomoniopsis smithogilvyi</name>
    <dbReference type="NCBI Taxonomy" id="1191159"/>
    <lineage>
        <taxon>Eukaryota</taxon>
        <taxon>Fungi</taxon>
        <taxon>Dikarya</taxon>
        <taxon>Ascomycota</taxon>
        <taxon>Pezizomycotina</taxon>
        <taxon>Sordariomycetes</taxon>
        <taxon>Sordariomycetidae</taxon>
        <taxon>Diaporthales</taxon>
        <taxon>Gnomoniaceae</taxon>
        <taxon>Gnomoniopsis</taxon>
    </lineage>
</organism>
<dbReference type="EC" id="1.3.1.33" evidence="4"/>
<dbReference type="Pfam" id="PF00106">
    <property type="entry name" value="adh_short"/>
    <property type="match status" value="1"/>
</dbReference>
<dbReference type="PRINTS" id="PR00081">
    <property type="entry name" value="GDHRDH"/>
</dbReference>
<keyword evidence="2" id="KW-0521">NADP</keyword>
<proteinExistence type="inferred from homology"/>
<dbReference type="PANTHER" id="PTHR24320">
    <property type="entry name" value="RETINOL DEHYDROGENASE"/>
    <property type="match status" value="1"/>
</dbReference>
<keyword evidence="5" id="KW-1185">Reference proteome</keyword>
<dbReference type="SUPFAM" id="SSF51735">
    <property type="entry name" value="NAD(P)-binding Rossmann-fold domains"/>
    <property type="match status" value="1"/>
</dbReference>